<sequence length="61" mass="6778">MKKDPAHEAENLIQTQGAEAATFARRQYQTALEMEDIKLQGYWLDVLNRIKASPSGGTTAI</sequence>
<evidence type="ECO:0000313" key="2">
    <source>
        <dbReference type="Proteomes" id="UP000179145"/>
    </source>
</evidence>
<name>A0A1D8URQ9_9PROT</name>
<protein>
    <submittedName>
        <fullName evidence="1">Uncharacterized protein</fullName>
    </submittedName>
</protein>
<keyword evidence="2" id="KW-1185">Reference proteome</keyword>
<organism evidence="1 2">
    <name type="scientific">Kozakia baliensis</name>
    <dbReference type="NCBI Taxonomy" id="153496"/>
    <lineage>
        <taxon>Bacteria</taxon>
        <taxon>Pseudomonadati</taxon>
        <taxon>Pseudomonadota</taxon>
        <taxon>Alphaproteobacteria</taxon>
        <taxon>Acetobacterales</taxon>
        <taxon>Acetobacteraceae</taxon>
        <taxon>Kozakia</taxon>
    </lineage>
</organism>
<dbReference type="KEGG" id="kba:A0U89_02630"/>
<dbReference type="Proteomes" id="UP000179145">
    <property type="component" value="Chromosome"/>
</dbReference>
<dbReference type="AlphaFoldDB" id="A0A1D8URQ9"/>
<proteinExistence type="predicted"/>
<dbReference type="OrthoDB" id="9967434at2"/>
<dbReference type="EMBL" id="CP014674">
    <property type="protein sequence ID" value="AOX16197.1"/>
    <property type="molecule type" value="Genomic_DNA"/>
</dbReference>
<reference evidence="1 2" key="1">
    <citation type="journal article" date="2016" name="Microb. Cell Fact.">
        <title>Dissection of exopolysaccharide biosynthesis in Kozakia baliensis.</title>
        <authorList>
            <person name="Brandt J.U."/>
            <person name="Jakob F."/>
            <person name="Behr J."/>
            <person name="Geissler A.J."/>
            <person name="Vogel R.F."/>
        </authorList>
    </citation>
    <scope>NUCLEOTIDE SEQUENCE [LARGE SCALE GENOMIC DNA]</scope>
    <source>
        <strain evidence="1 2">DSM 14400</strain>
    </source>
</reference>
<evidence type="ECO:0000313" key="1">
    <source>
        <dbReference type="EMBL" id="AOX16197.1"/>
    </source>
</evidence>
<dbReference type="STRING" id="153496.A0U89_02630"/>
<gene>
    <name evidence="1" type="ORF">A0U89_02630</name>
</gene>
<accession>A0A1D8URQ9</accession>
<dbReference type="RefSeq" id="WP_070402008.1">
    <property type="nucleotide sequence ID" value="NZ_BJVW01000002.1"/>
</dbReference>